<dbReference type="Pfam" id="PF01551">
    <property type="entry name" value="Peptidase_M23"/>
    <property type="match status" value="1"/>
</dbReference>
<name>A0A066ZN30_HYDMR</name>
<dbReference type="PANTHER" id="PTHR21666:SF270">
    <property type="entry name" value="MUREIN HYDROLASE ACTIVATOR ENVC"/>
    <property type="match status" value="1"/>
</dbReference>
<organism evidence="2 3">
    <name type="scientific">Hydrogenovibrio marinus</name>
    <dbReference type="NCBI Taxonomy" id="28885"/>
    <lineage>
        <taxon>Bacteria</taxon>
        <taxon>Pseudomonadati</taxon>
        <taxon>Pseudomonadota</taxon>
        <taxon>Gammaproteobacteria</taxon>
        <taxon>Thiotrichales</taxon>
        <taxon>Piscirickettsiaceae</taxon>
        <taxon>Hydrogenovibrio</taxon>
    </lineage>
</organism>
<accession>A0A066ZN30</accession>
<dbReference type="CDD" id="cd12797">
    <property type="entry name" value="M23_peptidase"/>
    <property type="match status" value="1"/>
</dbReference>
<dbReference type="GO" id="GO:0004222">
    <property type="term" value="F:metalloendopeptidase activity"/>
    <property type="evidence" value="ECO:0007669"/>
    <property type="project" value="TreeGrafter"/>
</dbReference>
<dbReference type="Gene3D" id="3.10.350.10">
    <property type="entry name" value="LysM domain"/>
    <property type="match status" value="1"/>
</dbReference>
<sequence>MLLSCVSLYACSPAKYRGWNGGDQYFNDQDRMFGQEDRISPRSQSGSSGCSSPYVVRSGDTLSIIADRCGVDMMKLADANGLHPPYTLYIKQELVLPRKVTKAPLVHDFSKSEHKAPKMDSTSGFGWPLSKPYNYQFLSDSAGNNALVIKAPVGEAVYAAEQGEVVYSGSGIEHYGRLIIIKHDDGYLTIYAHNDSLLVKEGQEVKKGALIATVGVTGDVQEPQLFFEARYHGRKVDAKPLFHQKFLH</sequence>
<dbReference type="AlphaFoldDB" id="A0A066ZN30"/>
<feature type="domain" description="LysM" evidence="1">
    <location>
        <begin position="52"/>
        <end position="96"/>
    </location>
</feature>
<dbReference type="CDD" id="cd00118">
    <property type="entry name" value="LysM"/>
    <property type="match status" value="1"/>
</dbReference>
<protein>
    <recommendedName>
        <fullName evidence="1">LysM domain-containing protein</fullName>
    </recommendedName>
</protein>
<dbReference type="SMART" id="SM00257">
    <property type="entry name" value="LysM"/>
    <property type="match status" value="1"/>
</dbReference>
<dbReference type="Proteomes" id="UP000027341">
    <property type="component" value="Unassembled WGS sequence"/>
</dbReference>
<comment type="caution">
    <text evidence="2">The sequence shown here is derived from an EMBL/GenBank/DDBJ whole genome shotgun (WGS) entry which is preliminary data.</text>
</comment>
<dbReference type="SUPFAM" id="SSF51261">
    <property type="entry name" value="Duplicated hybrid motif"/>
    <property type="match status" value="1"/>
</dbReference>
<dbReference type="InterPro" id="IPR016047">
    <property type="entry name" value="M23ase_b-sheet_dom"/>
</dbReference>
<dbReference type="Gene3D" id="2.70.70.10">
    <property type="entry name" value="Glucose Permease (Domain IIA)"/>
    <property type="match status" value="1"/>
</dbReference>
<dbReference type="InterPro" id="IPR011055">
    <property type="entry name" value="Dup_hybrid_motif"/>
</dbReference>
<dbReference type="EMBL" id="JMIU01000001">
    <property type="protein sequence ID" value="KDN95188.1"/>
    <property type="molecule type" value="Genomic_DNA"/>
</dbReference>
<dbReference type="PANTHER" id="PTHR21666">
    <property type="entry name" value="PEPTIDASE-RELATED"/>
    <property type="match status" value="1"/>
</dbReference>
<dbReference type="RefSeq" id="WP_051622973.1">
    <property type="nucleotide sequence ID" value="NZ_AP020335.1"/>
</dbReference>
<keyword evidence="3" id="KW-1185">Reference proteome</keyword>
<dbReference type="STRING" id="28885.EI16_02465"/>
<dbReference type="InterPro" id="IPR036779">
    <property type="entry name" value="LysM_dom_sf"/>
</dbReference>
<gene>
    <name evidence="2" type="ORF">EI16_02465</name>
</gene>
<evidence type="ECO:0000259" key="1">
    <source>
        <dbReference type="PROSITE" id="PS51782"/>
    </source>
</evidence>
<evidence type="ECO:0000313" key="3">
    <source>
        <dbReference type="Proteomes" id="UP000027341"/>
    </source>
</evidence>
<dbReference type="InterPro" id="IPR050570">
    <property type="entry name" value="Cell_wall_metabolism_enzyme"/>
</dbReference>
<proteinExistence type="predicted"/>
<reference evidence="2 3" key="1">
    <citation type="submission" date="2014-04" db="EMBL/GenBank/DDBJ databases">
        <title>Draft genome sequence of Hydrogenovibrio marinus MH-110, a model organism for aerobic H2 metabolism.</title>
        <authorList>
            <person name="Cha H.J."/>
            <person name="Jo B.H."/>
            <person name="Hwang B.H."/>
        </authorList>
    </citation>
    <scope>NUCLEOTIDE SEQUENCE [LARGE SCALE GENOMIC DNA]</scope>
    <source>
        <strain evidence="2 3">MH-110</strain>
    </source>
</reference>
<evidence type="ECO:0000313" key="2">
    <source>
        <dbReference type="EMBL" id="KDN95188.1"/>
    </source>
</evidence>
<dbReference type="InterPro" id="IPR018392">
    <property type="entry name" value="LysM"/>
</dbReference>
<dbReference type="Pfam" id="PF01476">
    <property type="entry name" value="LysM"/>
    <property type="match status" value="1"/>
</dbReference>
<dbReference type="PROSITE" id="PS51782">
    <property type="entry name" value="LYSM"/>
    <property type="match status" value="1"/>
</dbReference>